<sequence length="161" mass="17924">MVRVFIICILALFCSCNMNVKNKQEMVGDLKEYAKENLNLEVDEGKVEEFLNQYPKEKQGNYLEAFSAFYDDYKKIDAYKGTDEEKQVYAKGLEDKLRSRFSNLNLTEGDMKKFVDGFSKFLNPAGAAEGGGMGLPIGDDIMGMLPDGATKLLKGMSNVGA</sequence>
<evidence type="ECO:0000313" key="1">
    <source>
        <dbReference type="EMBL" id="AWG43302.1"/>
    </source>
</evidence>
<accession>A0A2S1LYE4</accession>
<dbReference type="EMBL" id="CP025786">
    <property type="protein sequence ID" value="AWG43302.1"/>
    <property type="molecule type" value="Genomic_DNA"/>
</dbReference>
<evidence type="ECO:0000313" key="2">
    <source>
        <dbReference type="Proteomes" id="UP000244655"/>
    </source>
</evidence>
<organism evidence="1 2">
    <name type="scientific">Candidatus Borreliella tachyglossi</name>
    <dbReference type="NCBI Taxonomy" id="1964448"/>
    <lineage>
        <taxon>Bacteria</taxon>
        <taxon>Pseudomonadati</taxon>
        <taxon>Spirochaetota</taxon>
        <taxon>Spirochaetia</taxon>
        <taxon>Spirochaetales</taxon>
        <taxon>Borreliaceae</taxon>
        <taxon>Borreliella</taxon>
    </lineage>
</organism>
<keyword evidence="1" id="KW-0614">Plasmid</keyword>
<gene>
    <name evidence="1" type="ORF">CR532_04710</name>
</gene>
<keyword evidence="2" id="KW-1185">Reference proteome</keyword>
<dbReference type="Proteomes" id="UP000244655">
    <property type="component" value="Plasmid pl78"/>
</dbReference>
<proteinExistence type="predicted"/>
<dbReference type="PROSITE" id="PS51257">
    <property type="entry name" value="PROKAR_LIPOPROTEIN"/>
    <property type="match status" value="1"/>
</dbReference>
<protein>
    <submittedName>
        <fullName evidence="1">Uncharacterized protein</fullName>
    </submittedName>
</protein>
<reference evidence="1 2" key="1">
    <citation type="submission" date="2018-01" db="EMBL/GenBank/DDBJ databases">
        <title>Genome sequence of Borrelia tachyglossi.</title>
        <authorList>
            <person name="Gofton A.W."/>
        </authorList>
    </citation>
    <scope>NUCLEOTIDE SEQUENCE [LARGE SCALE GENOMIC DNA]</scope>
    <source>
        <strain evidence="1 2">Bc-F10-1268</strain>
        <plasmid evidence="1 2">pl78</plasmid>
    </source>
</reference>
<geneLocation type="plasmid" evidence="1 2">
    <name>pl78</name>
</geneLocation>
<dbReference type="RefSeq" id="WP_108729696.1">
    <property type="nucleotide sequence ID" value="NZ_CP025786.1"/>
</dbReference>
<name>A0A2S1LYE4_9SPIR</name>
<dbReference type="AlphaFoldDB" id="A0A2S1LYE4"/>